<evidence type="ECO:0000313" key="3">
    <source>
        <dbReference type="Proteomes" id="UP000004848"/>
    </source>
</evidence>
<dbReference type="InterPro" id="IPR011991">
    <property type="entry name" value="ArsR-like_HTH"/>
</dbReference>
<sequence length="125" mass="13801">MSTDDQDDALFKALGHRARRHILDLLKNGPQTTGHLCEAIPQMDRCTVMQHLKVLEKAGLVVVERRGRERWNHLDALPIHGVHERWIGPYAAYAANMLGALRKNVETGGKTPVRAEGGSDDSANG</sequence>
<dbReference type="RefSeq" id="WP_006938480.1">
    <property type="nucleotide sequence ID" value="NZ_AAUW01000020.1"/>
</dbReference>
<protein>
    <submittedName>
        <fullName evidence="2">Putative transcription regulator protein</fullName>
    </submittedName>
</protein>
<comment type="caution">
    <text evidence="2">The sequence shown here is derived from an EMBL/GenBank/DDBJ whole genome shotgun (WGS) entry which is preliminary data.</text>
</comment>
<dbReference type="Gene3D" id="1.10.10.10">
    <property type="entry name" value="Winged helix-like DNA-binding domain superfamily/Winged helix DNA-binding domain"/>
    <property type="match status" value="1"/>
</dbReference>
<dbReference type="AlphaFoldDB" id="A0P0B7"/>
<dbReference type="Pfam" id="PF12840">
    <property type="entry name" value="HTH_20"/>
    <property type="match status" value="1"/>
</dbReference>
<dbReference type="InterPro" id="IPR036390">
    <property type="entry name" value="WH_DNA-bd_sf"/>
</dbReference>
<name>A0P0B7_ROSAI</name>
<dbReference type="eggNOG" id="COG0640">
    <property type="taxonomic scope" value="Bacteria"/>
</dbReference>
<dbReference type="EMBL" id="AAUW01000020">
    <property type="protein sequence ID" value="EAV41525.1"/>
    <property type="molecule type" value="Genomic_DNA"/>
</dbReference>
<gene>
    <name evidence="2" type="ORF">SIAM614_30481</name>
</gene>
<dbReference type="CDD" id="cd00090">
    <property type="entry name" value="HTH_ARSR"/>
    <property type="match status" value="1"/>
</dbReference>
<dbReference type="SMART" id="SM00418">
    <property type="entry name" value="HTH_ARSR"/>
    <property type="match status" value="1"/>
</dbReference>
<evidence type="ECO:0000313" key="2">
    <source>
        <dbReference type="EMBL" id="EAV41525.1"/>
    </source>
</evidence>
<dbReference type="PRINTS" id="PR00778">
    <property type="entry name" value="HTHARSR"/>
</dbReference>
<dbReference type="InterPro" id="IPR036388">
    <property type="entry name" value="WH-like_DNA-bd_sf"/>
</dbReference>
<reference evidence="2 3" key="1">
    <citation type="submission" date="2006-05" db="EMBL/GenBank/DDBJ databases">
        <authorList>
            <person name="King G."/>
            <person name="Ferriera S."/>
            <person name="Johnson J."/>
            <person name="Kravitz S."/>
            <person name="Beeson K."/>
            <person name="Sutton G."/>
            <person name="Rogers Y.-H."/>
            <person name="Friedman R."/>
            <person name="Frazier M."/>
            <person name="Venter J.C."/>
        </authorList>
    </citation>
    <scope>NUCLEOTIDE SEQUENCE [LARGE SCALE GENOMIC DNA]</scope>
    <source>
        <strain evidence="3">ATCC 25650 / DSM 13394 / JCM 20685 / NBRC 16684 / NCIMB 2208 / IAM 12614 / B1</strain>
    </source>
</reference>
<dbReference type="GeneID" id="68848967"/>
<dbReference type="PANTHER" id="PTHR38600">
    <property type="entry name" value="TRANSCRIPTIONAL REGULATORY PROTEIN"/>
    <property type="match status" value="1"/>
</dbReference>
<dbReference type="OrthoDB" id="9815653at2"/>
<feature type="domain" description="HTH arsR-type" evidence="1">
    <location>
        <begin position="9"/>
        <end position="84"/>
    </location>
</feature>
<accession>A0P0B7</accession>
<dbReference type="GO" id="GO:0003700">
    <property type="term" value="F:DNA-binding transcription factor activity"/>
    <property type="evidence" value="ECO:0007669"/>
    <property type="project" value="InterPro"/>
</dbReference>
<dbReference type="PANTHER" id="PTHR38600:SF1">
    <property type="entry name" value="TRANSCRIPTIONAL REGULATORY PROTEIN"/>
    <property type="match status" value="1"/>
</dbReference>
<dbReference type="SUPFAM" id="SSF46785">
    <property type="entry name" value="Winged helix' DNA-binding domain"/>
    <property type="match status" value="1"/>
</dbReference>
<dbReference type="InterPro" id="IPR001845">
    <property type="entry name" value="HTH_ArsR_DNA-bd_dom"/>
</dbReference>
<proteinExistence type="predicted"/>
<organism evidence="2 3">
    <name type="scientific">Roseibium aggregatum (strain ATCC 25650 / DSM 13394 / JCM 20685 / NBRC 16684 / NCIMB 2208 / IAM 12614 / B1)</name>
    <name type="common">Stappia aggregata</name>
    <dbReference type="NCBI Taxonomy" id="384765"/>
    <lineage>
        <taxon>Bacteria</taxon>
        <taxon>Pseudomonadati</taxon>
        <taxon>Pseudomonadota</taxon>
        <taxon>Alphaproteobacteria</taxon>
        <taxon>Hyphomicrobiales</taxon>
        <taxon>Stappiaceae</taxon>
        <taxon>Roseibium</taxon>
    </lineage>
</organism>
<dbReference type="Proteomes" id="UP000004848">
    <property type="component" value="Unassembled WGS sequence"/>
</dbReference>
<evidence type="ECO:0000259" key="1">
    <source>
        <dbReference type="SMART" id="SM00418"/>
    </source>
</evidence>